<dbReference type="InterPro" id="IPR050172">
    <property type="entry name" value="SsuD_RutA_monooxygenase"/>
</dbReference>
<evidence type="ECO:0000313" key="6">
    <source>
        <dbReference type="EMBL" id="MDV6230580.1"/>
    </source>
</evidence>
<evidence type="ECO:0000256" key="1">
    <source>
        <dbReference type="ARBA" id="ARBA00022630"/>
    </source>
</evidence>
<dbReference type="Gene3D" id="3.20.20.30">
    <property type="entry name" value="Luciferase-like domain"/>
    <property type="match status" value="1"/>
</dbReference>
<dbReference type="SUPFAM" id="SSF51679">
    <property type="entry name" value="Bacterial luciferase-like"/>
    <property type="match status" value="1"/>
</dbReference>
<organism evidence="6 7">
    <name type="scientific">Rhodococcus cercidiphylli</name>
    <dbReference type="NCBI Taxonomy" id="489916"/>
    <lineage>
        <taxon>Bacteria</taxon>
        <taxon>Bacillati</taxon>
        <taxon>Actinomycetota</taxon>
        <taxon>Actinomycetes</taxon>
        <taxon>Mycobacteriales</taxon>
        <taxon>Nocardiaceae</taxon>
        <taxon>Rhodococcus</taxon>
    </lineage>
</organism>
<dbReference type="RefSeq" id="WP_317548019.1">
    <property type="nucleotide sequence ID" value="NZ_JAWLKE010000003.1"/>
</dbReference>
<dbReference type="Proteomes" id="UP001185899">
    <property type="component" value="Unassembled WGS sequence"/>
</dbReference>
<dbReference type="InterPro" id="IPR011251">
    <property type="entry name" value="Luciferase-like_dom"/>
</dbReference>
<proteinExistence type="predicted"/>
<sequence length="305" mass="33105">MKFALLFPMRAVKRYHLWMGDGDLGDAARIAEDAGFDAIGMSEHPYPDDAWLGNGGHHALDPFVSLAYMAAQTSRIRMLTYVMVSSYRHPYMAAKAAASLDVLSKGRLTLGIAAGYLEDEFAVLGADYAARGRLLDAALPAMRSAWAGTDHDSEQFPAHGNTMLPAPVQPDGPPIWIGGNSGPARRRAVEHGQGWIPMGQSAATAKITKSPPLETIEELADLISGVQKRRAELGKPPLDVAFTPFEAEMLRTHDVETCADAVVEAMPAYIEAGVTWIGFEPSSRTLESYRHDVGVLGERVVSRFR</sequence>
<evidence type="ECO:0000313" key="7">
    <source>
        <dbReference type="Proteomes" id="UP001185899"/>
    </source>
</evidence>
<evidence type="ECO:0000259" key="5">
    <source>
        <dbReference type="Pfam" id="PF00296"/>
    </source>
</evidence>
<dbReference type="PANTHER" id="PTHR42847">
    <property type="entry name" value="ALKANESULFONATE MONOOXYGENASE"/>
    <property type="match status" value="1"/>
</dbReference>
<keyword evidence="2" id="KW-0288">FMN</keyword>
<dbReference type="InterPro" id="IPR019921">
    <property type="entry name" value="Lucif-like_OxRdtase_Rv2161c"/>
</dbReference>
<dbReference type="NCBIfam" id="TIGR03619">
    <property type="entry name" value="F420_Rv2161c"/>
    <property type="match status" value="1"/>
</dbReference>
<name>A0ABU4AWG5_9NOCA</name>
<dbReference type="EMBL" id="JAWLKE010000003">
    <property type="protein sequence ID" value="MDV6230580.1"/>
    <property type="molecule type" value="Genomic_DNA"/>
</dbReference>
<feature type="domain" description="Luciferase-like" evidence="5">
    <location>
        <begin position="23"/>
        <end position="204"/>
    </location>
</feature>
<dbReference type="Pfam" id="PF00296">
    <property type="entry name" value="Bac_luciferase"/>
    <property type="match status" value="1"/>
</dbReference>
<gene>
    <name evidence="6" type="ORF">R3P95_08470</name>
</gene>
<dbReference type="GO" id="GO:0016491">
    <property type="term" value="F:oxidoreductase activity"/>
    <property type="evidence" value="ECO:0007669"/>
    <property type="project" value="UniProtKB-KW"/>
</dbReference>
<dbReference type="EC" id="1.-.-.-" evidence="6"/>
<accession>A0ABU4AWG5</accession>
<dbReference type="InterPro" id="IPR036661">
    <property type="entry name" value="Luciferase-like_sf"/>
</dbReference>
<keyword evidence="1" id="KW-0285">Flavoprotein</keyword>
<evidence type="ECO:0000256" key="2">
    <source>
        <dbReference type="ARBA" id="ARBA00022643"/>
    </source>
</evidence>
<keyword evidence="7" id="KW-1185">Reference proteome</keyword>
<dbReference type="PANTHER" id="PTHR42847:SF4">
    <property type="entry name" value="ALKANESULFONATE MONOOXYGENASE-RELATED"/>
    <property type="match status" value="1"/>
</dbReference>
<keyword evidence="4" id="KW-0503">Monooxygenase</keyword>
<evidence type="ECO:0000256" key="3">
    <source>
        <dbReference type="ARBA" id="ARBA00023002"/>
    </source>
</evidence>
<evidence type="ECO:0000256" key="4">
    <source>
        <dbReference type="ARBA" id="ARBA00023033"/>
    </source>
</evidence>
<comment type="caution">
    <text evidence="6">The sequence shown here is derived from an EMBL/GenBank/DDBJ whole genome shotgun (WGS) entry which is preliminary data.</text>
</comment>
<keyword evidence="3 6" id="KW-0560">Oxidoreductase</keyword>
<protein>
    <submittedName>
        <fullName evidence="6">LLM class F420-dependent oxidoreductase</fullName>
        <ecNumber evidence="6">1.-.-.-</ecNumber>
    </submittedName>
</protein>
<reference evidence="6 7" key="1">
    <citation type="submission" date="2023-10" db="EMBL/GenBank/DDBJ databases">
        <title>Development of a sustainable strategy for remediation of hydrocarbon-contaminated territories based on the waste exchange concept.</title>
        <authorList>
            <person name="Krivoruchko A."/>
        </authorList>
    </citation>
    <scope>NUCLEOTIDE SEQUENCE [LARGE SCALE GENOMIC DNA]</scope>
    <source>
        <strain evidence="6 7">IEGM 1322</strain>
    </source>
</reference>